<evidence type="ECO:0000256" key="1">
    <source>
        <dbReference type="SAM" id="MobiDB-lite"/>
    </source>
</evidence>
<protein>
    <submittedName>
        <fullName evidence="2">Uncharacterized protein</fullName>
    </submittedName>
</protein>
<evidence type="ECO:0000313" key="3">
    <source>
        <dbReference type="Proteomes" id="UP000250266"/>
    </source>
</evidence>
<sequence>MPPRSKECSGDLCDYISNLSLILFQSNTEYIETSTWCFETHHQRSQGTHVSKSLQQNTHPHPLSLPCPSSQRGATAQPSQRRAQTTRTETQRRPYSPWHRACMCQKIGLIATKKLSATHGARQPPFKRPLPSISAFLGRCRSWCWSRIYAVEGDGDGMRDRRY</sequence>
<evidence type="ECO:0000313" key="2">
    <source>
        <dbReference type="EMBL" id="OCK81705.1"/>
    </source>
</evidence>
<proteinExistence type="predicted"/>
<dbReference type="Proteomes" id="UP000250266">
    <property type="component" value="Unassembled WGS sequence"/>
</dbReference>
<name>A0A8E2EDF6_9PEZI</name>
<keyword evidence="3" id="KW-1185">Reference proteome</keyword>
<accession>A0A8E2EDF6</accession>
<feature type="compositionally biased region" description="Polar residues" evidence="1">
    <location>
        <begin position="48"/>
        <end position="58"/>
    </location>
</feature>
<gene>
    <name evidence="2" type="ORF">K432DRAFT_9299</name>
</gene>
<organism evidence="2 3">
    <name type="scientific">Lepidopterella palustris CBS 459.81</name>
    <dbReference type="NCBI Taxonomy" id="1314670"/>
    <lineage>
        <taxon>Eukaryota</taxon>
        <taxon>Fungi</taxon>
        <taxon>Dikarya</taxon>
        <taxon>Ascomycota</taxon>
        <taxon>Pezizomycotina</taxon>
        <taxon>Dothideomycetes</taxon>
        <taxon>Pleosporomycetidae</taxon>
        <taxon>Mytilinidiales</taxon>
        <taxon>Argynnaceae</taxon>
        <taxon>Lepidopterella</taxon>
    </lineage>
</organism>
<feature type="compositionally biased region" description="Low complexity" evidence="1">
    <location>
        <begin position="59"/>
        <end position="70"/>
    </location>
</feature>
<reference evidence="2 3" key="1">
    <citation type="journal article" date="2016" name="Nat. Commun.">
        <title>Ectomycorrhizal ecology is imprinted in the genome of the dominant symbiotic fungus Cenococcum geophilum.</title>
        <authorList>
            <consortium name="DOE Joint Genome Institute"/>
            <person name="Peter M."/>
            <person name="Kohler A."/>
            <person name="Ohm R.A."/>
            <person name="Kuo A."/>
            <person name="Krutzmann J."/>
            <person name="Morin E."/>
            <person name="Arend M."/>
            <person name="Barry K.W."/>
            <person name="Binder M."/>
            <person name="Choi C."/>
            <person name="Clum A."/>
            <person name="Copeland A."/>
            <person name="Grisel N."/>
            <person name="Haridas S."/>
            <person name="Kipfer T."/>
            <person name="LaButti K."/>
            <person name="Lindquist E."/>
            <person name="Lipzen A."/>
            <person name="Maire R."/>
            <person name="Meier B."/>
            <person name="Mihaltcheva S."/>
            <person name="Molinier V."/>
            <person name="Murat C."/>
            <person name="Poggeler S."/>
            <person name="Quandt C.A."/>
            <person name="Sperisen C."/>
            <person name="Tritt A."/>
            <person name="Tisserant E."/>
            <person name="Crous P.W."/>
            <person name="Henrissat B."/>
            <person name="Nehls U."/>
            <person name="Egli S."/>
            <person name="Spatafora J.W."/>
            <person name="Grigoriev I.V."/>
            <person name="Martin F.M."/>
        </authorList>
    </citation>
    <scope>NUCLEOTIDE SEQUENCE [LARGE SCALE GENOMIC DNA]</scope>
    <source>
        <strain evidence="2 3">CBS 459.81</strain>
    </source>
</reference>
<dbReference type="AlphaFoldDB" id="A0A8E2EDF6"/>
<dbReference type="EMBL" id="KV744911">
    <property type="protein sequence ID" value="OCK81705.1"/>
    <property type="molecule type" value="Genomic_DNA"/>
</dbReference>
<feature type="region of interest" description="Disordered" evidence="1">
    <location>
        <begin position="48"/>
        <end position="94"/>
    </location>
</feature>